<organism evidence="3 4">
    <name type="scientific">Seminavis robusta</name>
    <dbReference type="NCBI Taxonomy" id="568900"/>
    <lineage>
        <taxon>Eukaryota</taxon>
        <taxon>Sar</taxon>
        <taxon>Stramenopiles</taxon>
        <taxon>Ochrophyta</taxon>
        <taxon>Bacillariophyta</taxon>
        <taxon>Bacillariophyceae</taxon>
        <taxon>Bacillariophycidae</taxon>
        <taxon>Naviculales</taxon>
        <taxon>Naviculaceae</taxon>
        <taxon>Seminavis</taxon>
    </lineage>
</organism>
<dbReference type="GO" id="GO:0005524">
    <property type="term" value="F:ATP binding"/>
    <property type="evidence" value="ECO:0007669"/>
    <property type="project" value="InterPro"/>
</dbReference>
<dbReference type="EMBL" id="CAICTM010000646">
    <property type="protein sequence ID" value="CAB9514328.1"/>
    <property type="molecule type" value="Genomic_DNA"/>
</dbReference>
<protein>
    <submittedName>
        <fullName evidence="3">ABC1 family protein C21C3.03, mitochondrial</fullName>
    </submittedName>
</protein>
<dbReference type="InterPro" id="IPR011009">
    <property type="entry name" value="Kinase-like_dom_sf"/>
</dbReference>
<dbReference type="GO" id="GO:0004672">
    <property type="term" value="F:protein kinase activity"/>
    <property type="evidence" value="ECO:0007669"/>
    <property type="project" value="InterPro"/>
</dbReference>
<dbReference type="InterPro" id="IPR052402">
    <property type="entry name" value="ADCK_kinase"/>
</dbReference>
<evidence type="ECO:0000313" key="4">
    <source>
        <dbReference type="Proteomes" id="UP001153069"/>
    </source>
</evidence>
<dbReference type="SUPFAM" id="SSF56112">
    <property type="entry name" value="Protein kinase-like (PK-like)"/>
    <property type="match status" value="1"/>
</dbReference>
<dbReference type="Gene3D" id="3.30.200.20">
    <property type="entry name" value="Phosphorylase Kinase, domain 1"/>
    <property type="match status" value="1"/>
</dbReference>
<reference evidence="3" key="1">
    <citation type="submission" date="2020-06" db="EMBL/GenBank/DDBJ databases">
        <authorList>
            <consortium name="Plant Systems Biology data submission"/>
        </authorList>
    </citation>
    <scope>NUCLEOTIDE SEQUENCE</scope>
    <source>
        <strain evidence="3">D6</strain>
    </source>
</reference>
<proteinExistence type="inferred from homology"/>
<evidence type="ECO:0000256" key="1">
    <source>
        <dbReference type="ARBA" id="ARBA00009670"/>
    </source>
</evidence>
<comment type="caution">
    <text evidence="3">The sequence shown here is derived from an EMBL/GenBank/DDBJ whole genome shotgun (WGS) entry which is preliminary data.</text>
</comment>
<gene>
    <name evidence="3" type="ORF">SEMRO_647_G180860.1</name>
</gene>
<sequence>MTISLVMVSARGQSLAKAGFASMVKKQRFSTRTVLRPKSPILSTPAPERINSTWMMPALLVGGSLRATTAKCEEAETVATRGIVDPNMAFVYKRALAKAHKQHLAQQGWIRYCQRALRMLVRAAKLMCTLAPVMALYPFRRLLLGSSHHDNHSQENNSKVDVHALALHGEQQIQSGGALSWYLELCLGCVEWSGAAVIKCMQWAGSRPDMFGHDFCAVFSRLQDSTTPHAWRHTERMLQEAYGDNWQDRIKIKHKNKSILGSGCIGQVYKGQVLDQDGNPMDVAVKVLHPNVVFDIDADLDLMRFFVRAVQKLPWDVFSNLKWLNLEGAVEEFADLLKLQLDCRVEAANLEQFNRNFADSEHVEFPKLVDGYAPSKNVLIETFCEGIPVIQFAKENKDNQELLSEMCFAAIESVCNMIFLHNFMHGDLHPGNVFIDPKRKKIVLFDVGIVTAYSDDDYENLVDILAALIRRQGRMAGRLMIDSSNRLLRESADHAIDEELFIDKIAAMNKKATSKDYLMENLGTYITTICQAAADHHVLINQAFISSCLAVKIQEGIAIALDPSIQIYKVATPIIFESERRRGIEKAKGKAQDLVDGIGTMFQHKSEGFVSTSAR</sequence>
<accession>A0A9N8HGN1</accession>
<feature type="domain" description="Protein kinase" evidence="2">
    <location>
        <begin position="254"/>
        <end position="615"/>
    </location>
</feature>
<evidence type="ECO:0000313" key="3">
    <source>
        <dbReference type="EMBL" id="CAB9514328.1"/>
    </source>
</evidence>
<dbReference type="PROSITE" id="PS50011">
    <property type="entry name" value="PROTEIN_KINASE_DOM"/>
    <property type="match status" value="1"/>
</dbReference>
<dbReference type="PANTHER" id="PTHR45890">
    <property type="entry name" value="AARF DOMAIN CONTAINING KINASE 2 (PREDICTED)"/>
    <property type="match status" value="1"/>
</dbReference>
<dbReference type="Proteomes" id="UP001153069">
    <property type="component" value="Unassembled WGS sequence"/>
</dbReference>
<dbReference type="CDD" id="cd13971">
    <property type="entry name" value="ADCK2-like"/>
    <property type="match status" value="1"/>
</dbReference>
<evidence type="ECO:0000259" key="2">
    <source>
        <dbReference type="PROSITE" id="PS50011"/>
    </source>
</evidence>
<name>A0A9N8HGN1_9STRA</name>
<dbReference type="AlphaFoldDB" id="A0A9N8HGN1"/>
<keyword evidence="4" id="KW-1185">Reference proteome</keyword>
<dbReference type="PANTHER" id="PTHR45890:SF1">
    <property type="entry name" value="AARF DOMAIN CONTAINING KINASE 2"/>
    <property type="match status" value="1"/>
</dbReference>
<comment type="similarity">
    <text evidence="1">Belongs to the protein kinase superfamily. ADCK protein kinase family.</text>
</comment>
<dbReference type="Gene3D" id="1.10.510.10">
    <property type="entry name" value="Transferase(Phosphotransferase) domain 1"/>
    <property type="match status" value="1"/>
</dbReference>
<dbReference type="InterPro" id="IPR044095">
    <property type="entry name" value="ADCK2_dom"/>
</dbReference>
<dbReference type="Pfam" id="PF03109">
    <property type="entry name" value="ABC1"/>
    <property type="match status" value="1"/>
</dbReference>
<dbReference type="InterPro" id="IPR000719">
    <property type="entry name" value="Prot_kinase_dom"/>
</dbReference>
<dbReference type="OrthoDB" id="427480at2759"/>
<dbReference type="GO" id="GO:0005739">
    <property type="term" value="C:mitochondrion"/>
    <property type="evidence" value="ECO:0007669"/>
    <property type="project" value="TreeGrafter"/>
</dbReference>
<dbReference type="InterPro" id="IPR004147">
    <property type="entry name" value="ABC1_dom"/>
</dbReference>